<dbReference type="GO" id="GO:0032259">
    <property type="term" value="P:methylation"/>
    <property type="evidence" value="ECO:0007669"/>
    <property type="project" value="UniProtKB-KW"/>
</dbReference>
<dbReference type="Pfam" id="PF00588">
    <property type="entry name" value="SpoU_methylase"/>
    <property type="match status" value="1"/>
</dbReference>
<feature type="region of interest" description="Disordered" evidence="3">
    <location>
        <begin position="1"/>
        <end position="21"/>
    </location>
</feature>
<dbReference type="AlphaFoldDB" id="A0A0H5Q3K0"/>
<dbReference type="PANTHER" id="PTHR46429">
    <property type="entry name" value="23S RRNA (GUANOSINE-2'-O-)-METHYLTRANSFERASE RLMB"/>
    <property type="match status" value="1"/>
</dbReference>
<dbReference type="InterPro" id="IPR001537">
    <property type="entry name" value="SpoU_MeTrfase"/>
</dbReference>
<keyword evidence="4" id="KW-1133">Transmembrane helix</keyword>
<evidence type="ECO:0000313" key="6">
    <source>
        <dbReference type="EMBL" id="CRY95974.1"/>
    </source>
</evidence>
<sequence length="500" mass="55073">MEDDDKQKQEHEQEMQQERLRKKEQLEHALSDLKAQYGIQGIHERTYIAVFKIEAILNKDYEQFDRTTAIGFIRILEREYNLNLSAWIEDYDDYCQAHGLLKTDEYDTTFTDVNVKIDHYEKRASPKWLNIAIGIIVLLVISGYLAFHYLDTDNALSILDSNTTKHENPSEPNATDTESGDDENEGEETTNEETNQTENNATAPTTAKDTNNTAATAPAAAAAPAVTTSAPTTTPKPAETNATAKTQTLTFNVGDDIAGRQLWIGVLYVGSKRRVHQIVTNELNLQVKEPMLFVTGHGRFSVGIDGNLQKLNYAAPIYLYYAPNEGVRVISEAEFREINGGRGEPTELAELKGCTRLVLLEGVTDTHNIGAVFRSAYALGFEAIVLTAIQSFALEGAIRTSSGAALHTPFAVYQDSLSVCNELKVAGFTLLGAVSGGDDWHTSALPQKLVLCLGSEGEGLRKRLLAKMHVLVSIGLRHHFDSLNISAAAAILMDRIQNGR</sequence>
<dbReference type="Gene3D" id="3.40.1280.10">
    <property type="match status" value="1"/>
</dbReference>
<protein>
    <recommendedName>
        <fullName evidence="5">tRNA/rRNA methyltransferase SpoU type domain-containing protein</fullName>
    </recommendedName>
</protein>
<dbReference type="InterPro" id="IPR029028">
    <property type="entry name" value="Alpha/beta_knot_MTases"/>
</dbReference>
<reference evidence="6" key="1">
    <citation type="submission" date="2015-06" db="EMBL/GenBank/DDBJ databases">
        <authorList>
            <person name="Joergensen T."/>
        </authorList>
    </citation>
    <scope>NUCLEOTIDE SEQUENCE</scope>
    <source>
        <strain evidence="6">RGFK0847</strain>
    </source>
</reference>
<feature type="region of interest" description="Disordered" evidence="3">
    <location>
        <begin position="162"/>
        <end position="243"/>
    </location>
</feature>
<dbReference type="GO" id="GO:0006396">
    <property type="term" value="P:RNA processing"/>
    <property type="evidence" value="ECO:0007669"/>
    <property type="project" value="InterPro"/>
</dbReference>
<feature type="transmembrane region" description="Helical" evidence="4">
    <location>
        <begin position="128"/>
        <end position="150"/>
    </location>
</feature>
<accession>A0A0H5Q3K0</accession>
<feature type="compositionally biased region" description="Low complexity" evidence="3">
    <location>
        <begin position="192"/>
        <end position="243"/>
    </location>
</feature>
<feature type="domain" description="tRNA/rRNA methyltransferase SpoU type" evidence="5">
    <location>
        <begin position="357"/>
        <end position="493"/>
    </location>
</feature>
<dbReference type="InterPro" id="IPR029026">
    <property type="entry name" value="tRNA_m1G_MTases_N"/>
</dbReference>
<keyword evidence="4" id="KW-0812">Transmembrane</keyword>
<feature type="compositionally biased region" description="Acidic residues" evidence="3">
    <location>
        <begin position="178"/>
        <end position="191"/>
    </location>
</feature>
<evidence type="ECO:0000256" key="2">
    <source>
        <dbReference type="ARBA" id="ARBA00022679"/>
    </source>
</evidence>
<evidence type="ECO:0000256" key="3">
    <source>
        <dbReference type="SAM" id="MobiDB-lite"/>
    </source>
</evidence>
<dbReference type="CDD" id="cd18095">
    <property type="entry name" value="SpoU-like_rRNA-MTase"/>
    <property type="match status" value="1"/>
</dbReference>
<dbReference type="PANTHER" id="PTHR46429:SF2">
    <property type="entry name" value="TRNA_RRNA METHYLTRANSFERASE"/>
    <property type="match status" value="1"/>
</dbReference>
<dbReference type="InterPro" id="IPR004441">
    <property type="entry name" value="rRNA_MeTrfase_TrmH"/>
</dbReference>
<evidence type="ECO:0000259" key="5">
    <source>
        <dbReference type="Pfam" id="PF00588"/>
    </source>
</evidence>
<proteinExistence type="predicted"/>
<dbReference type="SUPFAM" id="SSF75217">
    <property type="entry name" value="alpha/beta knot"/>
    <property type="match status" value="1"/>
</dbReference>
<keyword evidence="2" id="KW-0808">Transferase</keyword>
<dbReference type="GO" id="GO:0003723">
    <property type="term" value="F:RNA binding"/>
    <property type="evidence" value="ECO:0007669"/>
    <property type="project" value="InterPro"/>
</dbReference>
<reference evidence="6" key="2">
    <citation type="submission" date="2015-07" db="EMBL/GenBank/DDBJ databases">
        <title>Plasmids, circular viruses and viroids from rat gut.</title>
        <authorList>
            <person name="Jorgensen T.J."/>
            <person name="Hansen M.A."/>
            <person name="Xu Z."/>
            <person name="Tabak M.A."/>
            <person name="Sorensen S.J."/>
            <person name="Hansen L.H."/>
        </authorList>
    </citation>
    <scope>NUCLEOTIDE SEQUENCE</scope>
    <source>
        <strain evidence="6">RGFK0847</strain>
    </source>
</reference>
<evidence type="ECO:0000256" key="4">
    <source>
        <dbReference type="SAM" id="Phobius"/>
    </source>
</evidence>
<keyword evidence="4" id="KW-0472">Membrane</keyword>
<evidence type="ECO:0000256" key="1">
    <source>
        <dbReference type="ARBA" id="ARBA00022603"/>
    </source>
</evidence>
<name>A0A0H5Q3K0_9ZZZZ</name>
<dbReference type="GO" id="GO:0008173">
    <property type="term" value="F:RNA methyltransferase activity"/>
    <property type="evidence" value="ECO:0007669"/>
    <property type="project" value="InterPro"/>
</dbReference>
<dbReference type="EMBL" id="LN853452">
    <property type="protein sequence ID" value="CRY95974.1"/>
    <property type="molecule type" value="Genomic_DNA"/>
</dbReference>
<organism evidence="6">
    <name type="scientific">uncultured prokaryote</name>
    <dbReference type="NCBI Taxonomy" id="198431"/>
    <lineage>
        <taxon>unclassified sequences</taxon>
        <taxon>environmental samples</taxon>
    </lineage>
</organism>
<keyword evidence="1" id="KW-0489">Methyltransferase</keyword>